<dbReference type="OrthoDB" id="3261349at2759"/>
<evidence type="ECO:0000313" key="3">
    <source>
        <dbReference type="EMBL" id="EMD39206.1"/>
    </source>
</evidence>
<evidence type="ECO:0000256" key="1">
    <source>
        <dbReference type="SAM" id="Phobius"/>
    </source>
</evidence>
<gene>
    <name evidence="3" type="ORF">CERSUDRAFT_122642</name>
</gene>
<dbReference type="AlphaFoldDB" id="M2RK53"/>
<protein>
    <recommendedName>
        <fullName evidence="2">DUF6533 domain-containing protein</fullName>
    </recommendedName>
</protein>
<dbReference type="InterPro" id="IPR045340">
    <property type="entry name" value="DUF6533"/>
</dbReference>
<proteinExistence type="predicted"/>
<keyword evidence="1" id="KW-0812">Transmembrane</keyword>
<sequence length="374" mass="41556">MSPHHEQTNVGFALQSTWIPEWSVRNCQVNQTPVQPHRIANEHRSASNPPGPRFSTATQVDMTDFIATFKIVRLHRAVIVVSLTQLYFDYLLTFFTEVERFWMRGISWISVLYAANRYITLLGSIPIAIEYFGIIPQPTYHQYAAVGTQALVAVLLTLRTYALYKRSKVVLSMILFIFALSLGVTLWIILSEKSLTGSDRVLRGVGCDLSLSKAQAAHLAASWGTMLAFDVLIFVLTLLETIKNGMLLKGSLSHIMLRDGAIYFGVIVFMNIVNILAFLSLMLLQLPTRNKDELRGMCTTLTNAIASTLVSRLMLNLRDPKQGQTPLGFLASFSVQLSTTATQTTAIEEGFRVSESNLNSAVLSLPDTLACTNE</sequence>
<name>M2RK53_CERS8</name>
<dbReference type="Pfam" id="PF20151">
    <property type="entry name" value="DUF6533"/>
    <property type="match status" value="1"/>
</dbReference>
<feature type="transmembrane region" description="Helical" evidence="1">
    <location>
        <begin position="260"/>
        <end position="282"/>
    </location>
</feature>
<evidence type="ECO:0000313" key="4">
    <source>
        <dbReference type="Proteomes" id="UP000016930"/>
    </source>
</evidence>
<feature type="domain" description="DUF6533" evidence="2">
    <location>
        <begin position="78"/>
        <end position="122"/>
    </location>
</feature>
<feature type="transmembrane region" description="Helical" evidence="1">
    <location>
        <begin position="170"/>
        <end position="190"/>
    </location>
</feature>
<keyword evidence="1" id="KW-0472">Membrane</keyword>
<keyword evidence="1" id="KW-1133">Transmembrane helix</keyword>
<feature type="transmembrane region" description="Helical" evidence="1">
    <location>
        <begin position="220"/>
        <end position="239"/>
    </location>
</feature>
<keyword evidence="4" id="KW-1185">Reference proteome</keyword>
<feature type="transmembrane region" description="Helical" evidence="1">
    <location>
        <begin position="140"/>
        <end position="158"/>
    </location>
</feature>
<dbReference type="Proteomes" id="UP000016930">
    <property type="component" value="Unassembled WGS sequence"/>
</dbReference>
<dbReference type="HOGENOM" id="CLU_035509_7_3_1"/>
<accession>M2RK53</accession>
<feature type="transmembrane region" description="Helical" evidence="1">
    <location>
        <begin position="115"/>
        <end position="134"/>
    </location>
</feature>
<organism evidence="3 4">
    <name type="scientific">Ceriporiopsis subvermispora (strain B)</name>
    <name type="common">White-rot fungus</name>
    <name type="synonym">Gelatoporia subvermispora</name>
    <dbReference type="NCBI Taxonomy" id="914234"/>
    <lineage>
        <taxon>Eukaryota</taxon>
        <taxon>Fungi</taxon>
        <taxon>Dikarya</taxon>
        <taxon>Basidiomycota</taxon>
        <taxon>Agaricomycotina</taxon>
        <taxon>Agaricomycetes</taxon>
        <taxon>Polyporales</taxon>
        <taxon>Gelatoporiaceae</taxon>
        <taxon>Gelatoporia</taxon>
    </lineage>
</organism>
<evidence type="ECO:0000259" key="2">
    <source>
        <dbReference type="Pfam" id="PF20151"/>
    </source>
</evidence>
<reference evidence="3 4" key="1">
    <citation type="journal article" date="2012" name="Proc. Natl. Acad. Sci. U.S.A.">
        <title>Comparative genomics of Ceriporiopsis subvermispora and Phanerochaete chrysosporium provide insight into selective ligninolysis.</title>
        <authorList>
            <person name="Fernandez-Fueyo E."/>
            <person name="Ruiz-Duenas F.J."/>
            <person name="Ferreira P."/>
            <person name="Floudas D."/>
            <person name="Hibbett D.S."/>
            <person name="Canessa P."/>
            <person name="Larrondo L.F."/>
            <person name="James T.Y."/>
            <person name="Seelenfreund D."/>
            <person name="Lobos S."/>
            <person name="Polanco R."/>
            <person name="Tello M."/>
            <person name="Honda Y."/>
            <person name="Watanabe T."/>
            <person name="Watanabe T."/>
            <person name="Ryu J.S."/>
            <person name="Kubicek C.P."/>
            <person name="Schmoll M."/>
            <person name="Gaskell J."/>
            <person name="Hammel K.E."/>
            <person name="St John F.J."/>
            <person name="Vanden Wymelenberg A."/>
            <person name="Sabat G."/>
            <person name="Splinter BonDurant S."/>
            <person name="Syed K."/>
            <person name="Yadav J.S."/>
            <person name="Doddapaneni H."/>
            <person name="Subramanian V."/>
            <person name="Lavin J.L."/>
            <person name="Oguiza J.A."/>
            <person name="Perez G."/>
            <person name="Pisabarro A.G."/>
            <person name="Ramirez L."/>
            <person name="Santoyo F."/>
            <person name="Master E."/>
            <person name="Coutinho P.M."/>
            <person name="Henrissat B."/>
            <person name="Lombard V."/>
            <person name="Magnuson J.K."/>
            <person name="Kuees U."/>
            <person name="Hori C."/>
            <person name="Igarashi K."/>
            <person name="Samejima M."/>
            <person name="Held B.W."/>
            <person name="Barry K.W."/>
            <person name="LaButti K.M."/>
            <person name="Lapidus A."/>
            <person name="Lindquist E.A."/>
            <person name="Lucas S.M."/>
            <person name="Riley R."/>
            <person name="Salamov A.A."/>
            <person name="Hoffmeister D."/>
            <person name="Schwenk D."/>
            <person name="Hadar Y."/>
            <person name="Yarden O."/>
            <person name="de Vries R.P."/>
            <person name="Wiebenga A."/>
            <person name="Stenlid J."/>
            <person name="Eastwood D."/>
            <person name="Grigoriev I.V."/>
            <person name="Berka R.M."/>
            <person name="Blanchette R.A."/>
            <person name="Kersten P."/>
            <person name="Martinez A.T."/>
            <person name="Vicuna R."/>
            <person name="Cullen D."/>
        </authorList>
    </citation>
    <scope>NUCLEOTIDE SEQUENCE [LARGE SCALE GENOMIC DNA]</scope>
    <source>
        <strain evidence="3 4">B</strain>
    </source>
</reference>
<dbReference type="EMBL" id="KB445794">
    <property type="protein sequence ID" value="EMD39206.1"/>
    <property type="molecule type" value="Genomic_DNA"/>
</dbReference>